<feature type="domain" description="Pyridoxamine 5'-phosphate oxidase N-terminal" evidence="1">
    <location>
        <begin position="34"/>
        <end position="146"/>
    </location>
</feature>
<keyword evidence="3" id="KW-1185">Reference proteome</keyword>
<dbReference type="RefSeq" id="WP_347703188.1">
    <property type="nucleotide sequence ID" value="NZ_JBDPZD010000001.1"/>
</dbReference>
<name>A0ABV0FZH2_9BURK</name>
<accession>A0ABV0FZH2</accession>
<dbReference type="PANTHER" id="PTHR42815:SF2">
    <property type="entry name" value="FAD-BINDING, PUTATIVE (AFU_ORTHOLOGUE AFUA_6G07600)-RELATED"/>
    <property type="match status" value="1"/>
</dbReference>
<dbReference type="InterPro" id="IPR011576">
    <property type="entry name" value="Pyridox_Oxase_N"/>
</dbReference>
<dbReference type="PANTHER" id="PTHR42815">
    <property type="entry name" value="FAD-BINDING, PUTATIVE (AFU_ORTHOLOGUE AFUA_6G07600)-RELATED"/>
    <property type="match status" value="1"/>
</dbReference>
<dbReference type="EMBL" id="JBDPZD010000001">
    <property type="protein sequence ID" value="MEO3690356.1"/>
    <property type="molecule type" value="Genomic_DNA"/>
</dbReference>
<gene>
    <name evidence="2" type="ORF">ABDJ85_02690</name>
</gene>
<dbReference type="Pfam" id="PF01243">
    <property type="entry name" value="PNPOx_N"/>
    <property type="match status" value="1"/>
</dbReference>
<evidence type="ECO:0000259" key="1">
    <source>
        <dbReference type="Pfam" id="PF01243"/>
    </source>
</evidence>
<dbReference type="Proteomes" id="UP001495147">
    <property type="component" value="Unassembled WGS sequence"/>
</dbReference>
<proteinExistence type="predicted"/>
<organism evidence="2 3">
    <name type="scientific">Roseateles paludis</name>
    <dbReference type="NCBI Taxonomy" id="3145238"/>
    <lineage>
        <taxon>Bacteria</taxon>
        <taxon>Pseudomonadati</taxon>
        <taxon>Pseudomonadota</taxon>
        <taxon>Betaproteobacteria</taxon>
        <taxon>Burkholderiales</taxon>
        <taxon>Sphaerotilaceae</taxon>
        <taxon>Roseateles</taxon>
    </lineage>
</organism>
<dbReference type="SUPFAM" id="SSF50475">
    <property type="entry name" value="FMN-binding split barrel"/>
    <property type="match status" value="1"/>
</dbReference>
<protein>
    <submittedName>
        <fullName evidence="2">Pyridoxamine 5'-phosphate oxidase family protein</fullName>
    </submittedName>
</protein>
<evidence type="ECO:0000313" key="2">
    <source>
        <dbReference type="EMBL" id="MEO3690356.1"/>
    </source>
</evidence>
<evidence type="ECO:0000313" key="3">
    <source>
        <dbReference type="Proteomes" id="UP001495147"/>
    </source>
</evidence>
<reference evidence="2 3" key="1">
    <citation type="submission" date="2024-05" db="EMBL/GenBank/DDBJ databases">
        <title>Roseateles sp. DJS-2-20 16S ribosomal RNA gene Genome sequencing and assembly.</title>
        <authorList>
            <person name="Woo H."/>
        </authorList>
    </citation>
    <scope>NUCLEOTIDE SEQUENCE [LARGE SCALE GENOMIC DNA]</scope>
    <source>
        <strain evidence="2 3">DJS-2-20</strain>
    </source>
</reference>
<sequence length="313" mass="33712">MGSPFHAGEQALQARLGVRERLEEVGGRVIRDHMPDQHRELFEKLPTLWLATQDDAGQPWASVVTGTPGFVRSPDVRHLDVATLPDPADPAREGLRPGAAIGLLGLEPHTRRRNRMNGPVVAVGPEGWRVAVAQSFGNCPKYIQARQPSPRMGPGPGEATPEGPALSAAARQLVAASDTLFIASRSSTRGSVAPAGLDLSHRGGRPGFARLSQAPDGGDLLTLPDYVGNFMFNTLGNLLDWPQAGLLFIDWQQGHVLQLAVSARIEFDLTPADQAEHPGALRLLQLQVLRGWWRPHALPLTWTAAALAPQFTA</sequence>
<comment type="caution">
    <text evidence="2">The sequence shown here is derived from an EMBL/GenBank/DDBJ whole genome shotgun (WGS) entry which is preliminary data.</text>
</comment>